<evidence type="ECO:0000259" key="2">
    <source>
        <dbReference type="SMART" id="SM00047"/>
    </source>
</evidence>
<gene>
    <name evidence="3" type="ORF">BVG16_17655</name>
</gene>
<dbReference type="Gene3D" id="1.10.530.10">
    <property type="match status" value="1"/>
</dbReference>
<evidence type="ECO:0000313" key="3">
    <source>
        <dbReference type="EMBL" id="OPA76962.1"/>
    </source>
</evidence>
<dbReference type="PANTHER" id="PTHR33308:SF10">
    <property type="entry name" value="EXO-GLUCOSAMINIDASE LYTG"/>
    <property type="match status" value="1"/>
</dbReference>
<dbReference type="OrthoDB" id="977752at2"/>
<dbReference type="InterPro" id="IPR002901">
    <property type="entry name" value="MGlyc_endo_b_GlcNAc-like_dom"/>
</dbReference>
<dbReference type="InterPro" id="IPR051056">
    <property type="entry name" value="Glycosyl_Hydrolase_73"/>
</dbReference>
<organism evidence="3 4">
    <name type="scientific">Paenibacillus selenitireducens</name>
    <dbReference type="NCBI Taxonomy" id="1324314"/>
    <lineage>
        <taxon>Bacteria</taxon>
        <taxon>Bacillati</taxon>
        <taxon>Bacillota</taxon>
        <taxon>Bacilli</taxon>
        <taxon>Bacillales</taxon>
        <taxon>Paenibacillaceae</taxon>
        <taxon>Paenibacillus</taxon>
    </lineage>
</organism>
<dbReference type="PANTHER" id="PTHR33308">
    <property type="entry name" value="PEPTIDOGLYCAN HYDROLASE FLGJ"/>
    <property type="match status" value="1"/>
</dbReference>
<dbReference type="EMBL" id="MSZX01000006">
    <property type="protein sequence ID" value="OPA76962.1"/>
    <property type="molecule type" value="Genomic_DNA"/>
</dbReference>
<evidence type="ECO:0000313" key="4">
    <source>
        <dbReference type="Proteomes" id="UP000190188"/>
    </source>
</evidence>
<keyword evidence="4" id="KW-1185">Reference proteome</keyword>
<dbReference type="RefSeq" id="WP_078500088.1">
    <property type="nucleotide sequence ID" value="NZ_MSZX01000006.1"/>
</dbReference>
<dbReference type="Proteomes" id="UP000190188">
    <property type="component" value="Unassembled WGS sequence"/>
</dbReference>
<accession>A0A1T2XAY3</accession>
<dbReference type="AlphaFoldDB" id="A0A1T2XAY3"/>
<comment type="caution">
    <text evidence="3">The sequence shown here is derived from an EMBL/GenBank/DDBJ whole genome shotgun (WGS) entry which is preliminary data.</text>
</comment>
<evidence type="ECO:0000256" key="1">
    <source>
        <dbReference type="ARBA" id="ARBA00022801"/>
    </source>
</evidence>
<dbReference type="GO" id="GO:0004040">
    <property type="term" value="F:amidase activity"/>
    <property type="evidence" value="ECO:0007669"/>
    <property type="project" value="InterPro"/>
</dbReference>
<feature type="domain" description="Mannosyl-glycoprotein endo-beta-N-acetylglucosamidase-like" evidence="2">
    <location>
        <begin position="2"/>
        <end position="149"/>
    </location>
</feature>
<sequence length="213" mass="23433">MDPQQFISRIAPMAVKSMQDTGIPASLTIAQAALESAWGSSGLTVKQNNLFGIKGGNSSWPTIEYGPDGKPYQTTASFRSYADWQQSIDDHSSLLLNGTRDNPNRYRKVIGADYKTAANAVAQGGYATSPSYAASLIRLIEQYHLYMFDTASTKEENTLNLNANQQTMLVAALDDLIKKGYITDPSWLDKAKNSQLTLSELTWLNTIVLSRLK</sequence>
<protein>
    <recommendedName>
        <fullName evidence="2">Mannosyl-glycoprotein endo-beta-N-acetylglucosamidase-like domain-containing protein</fullName>
    </recommendedName>
</protein>
<dbReference type="Pfam" id="PF01832">
    <property type="entry name" value="Glucosaminidase"/>
    <property type="match status" value="1"/>
</dbReference>
<proteinExistence type="predicted"/>
<dbReference type="STRING" id="1324314.BVG16_17655"/>
<dbReference type="SMART" id="SM00047">
    <property type="entry name" value="LYZ2"/>
    <property type="match status" value="1"/>
</dbReference>
<keyword evidence="1" id="KW-0378">Hydrolase</keyword>
<dbReference type="PRINTS" id="PR01002">
    <property type="entry name" value="FLGFLGJ"/>
</dbReference>
<reference evidence="3 4" key="1">
    <citation type="submission" date="2017-01" db="EMBL/GenBank/DDBJ databases">
        <title>Genome analysis of Paenibacillus selenitrireducens ES3-24.</title>
        <authorList>
            <person name="Xu D."/>
            <person name="Yao R."/>
            <person name="Zheng S."/>
        </authorList>
    </citation>
    <scope>NUCLEOTIDE SEQUENCE [LARGE SCALE GENOMIC DNA]</scope>
    <source>
        <strain evidence="3 4">ES3-24</strain>
    </source>
</reference>
<name>A0A1T2XAY3_9BACL</name>
<dbReference type="Gene3D" id="4.10.80.30">
    <property type="entry name" value="DNA polymerase, domain 6"/>
    <property type="match status" value="1"/>
</dbReference>